<dbReference type="EMBL" id="QGKY02001015">
    <property type="protein sequence ID" value="KAF2571103.1"/>
    <property type="molecule type" value="Genomic_DNA"/>
</dbReference>
<gene>
    <name evidence="1" type="ORF">F2Q70_00000257</name>
</gene>
<organism evidence="1">
    <name type="scientific">Brassica cretica</name>
    <name type="common">Mustard</name>
    <dbReference type="NCBI Taxonomy" id="69181"/>
    <lineage>
        <taxon>Eukaryota</taxon>
        <taxon>Viridiplantae</taxon>
        <taxon>Streptophyta</taxon>
        <taxon>Embryophyta</taxon>
        <taxon>Tracheophyta</taxon>
        <taxon>Spermatophyta</taxon>
        <taxon>Magnoliopsida</taxon>
        <taxon>eudicotyledons</taxon>
        <taxon>Gunneridae</taxon>
        <taxon>Pentapetalae</taxon>
        <taxon>rosids</taxon>
        <taxon>malvids</taxon>
        <taxon>Brassicales</taxon>
        <taxon>Brassicaceae</taxon>
        <taxon>Brassiceae</taxon>
        <taxon>Brassica</taxon>
    </lineage>
</organism>
<dbReference type="AlphaFoldDB" id="A0A8S9INX6"/>
<comment type="caution">
    <text evidence="1">The sequence shown here is derived from an EMBL/GenBank/DDBJ whole genome shotgun (WGS) entry which is preliminary data.</text>
</comment>
<sequence>MSAGTGVVVLNGLRFRSEGVEVYALCSVVIPVVSRRSLVPRRSLVRWTRSVDEDDGKLHVFPDEIPVKRLVFLRRWRRQREMTTLFALLLRF</sequence>
<reference evidence="1" key="1">
    <citation type="submission" date="2019-12" db="EMBL/GenBank/DDBJ databases">
        <title>Genome sequencing and annotation of Brassica cretica.</title>
        <authorList>
            <person name="Studholme D.J."/>
            <person name="Sarris P.F."/>
        </authorList>
    </citation>
    <scope>NUCLEOTIDE SEQUENCE</scope>
    <source>
        <strain evidence="1">PFS-102/07</strain>
        <tissue evidence="1">Leaf</tissue>
    </source>
</reference>
<accession>A0A8S9INX6</accession>
<name>A0A8S9INX6_BRACR</name>
<evidence type="ECO:0000313" key="1">
    <source>
        <dbReference type="EMBL" id="KAF2571103.1"/>
    </source>
</evidence>
<protein>
    <submittedName>
        <fullName evidence="1">Uncharacterized protein</fullName>
    </submittedName>
</protein>
<proteinExistence type="predicted"/>